<protein>
    <recommendedName>
        <fullName evidence="4">F-box domain-containing protein</fullName>
    </recommendedName>
</protein>
<dbReference type="EMBL" id="JAWWNJ010000040">
    <property type="protein sequence ID" value="KAK7020939.1"/>
    <property type="molecule type" value="Genomic_DNA"/>
</dbReference>
<name>A0AAW0B4J7_9AGAR</name>
<feature type="compositionally biased region" description="Basic and acidic residues" evidence="1">
    <location>
        <begin position="554"/>
        <end position="567"/>
    </location>
</feature>
<keyword evidence="3" id="KW-1185">Reference proteome</keyword>
<organism evidence="2 3">
    <name type="scientific">Favolaschia claudopus</name>
    <dbReference type="NCBI Taxonomy" id="2862362"/>
    <lineage>
        <taxon>Eukaryota</taxon>
        <taxon>Fungi</taxon>
        <taxon>Dikarya</taxon>
        <taxon>Basidiomycota</taxon>
        <taxon>Agaricomycotina</taxon>
        <taxon>Agaricomycetes</taxon>
        <taxon>Agaricomycetidae</taxon>
        <taxon>Agaricales</taxon>
        <taxon>Marasmiineae</taxon>
        <taxon>Mycenaceae</taxon>
        <taxon>Favolaschia</taxon>
    </lineage>
</organism>
<feature type="compositionally biased region" description="Polar residues" evidence="1">
    <location>
        <begin position="535"/>
        <end position="547"/>
    </location>
</feature>
<evidence type="ECO:0000313" key="3">
    <source>
        <dbReference type="Proteomes" id="UP001362999"/>
    </source>
</evidence>
<sequence>MTHIDSSATKLCLGRKSRQSQCNAQSPCFRCRKRYPRAKAKLSLDGGPSVTRIDLSVISTAANASCRVIAQNSPLNIPELLDECIGYLSLSSSPSDLAACARVARAWLAVARVYIYRSLNPSIGSWKRDGGQLKALRLYRSLSNRPDLLSMIRELTLDEFHISSEALDSIGLLRFTVRLELPVNWNDGMGCQTIQVMELSGGNWGTRTPIEPLDLSMFPCLTVLRIITSQTVSSEILAACSSIRSTQKIRTITIALDGILGKTSMEQFLCLDSELAGLPLSPFPVINFEVRLIDAGHLALWFPALARRTKSPAGQLDPSAAFKKDSVNQIFFSSVLNSRVLAPKYTFRCLCGPDIPKRQSVGFVSPKYRRGGLLTAYGSFPMGERMYLKPTRLTPSSGSALSTIRARSRAASVRSSNYGNLLPRTLRKSLQEPANVIRYLCDAPRVSLLGPFLPHSSADLTVFPRQSASTLWVLKLRILIVVSGHAVQVNSGVNCRLKIGQSRRGSDKITAALPSRASAASLLLLWYVARSQVPKTANEATACSPAQTDEDEESERRVESSRRVVEN</sequence>
<proteinExistence type="predicted"/>
<dbReference type="AlphaFoldDB" id="A0AAW0B4J7"/>
<evidence type="ECO:0008006" key="4">
    <source>
        <dbReference type="Google" id="ProtNLM"/>
    </source>
</evidence>
<evidence type="ECO:0000313" key="2">
    <source>
        <dbReference type="EMBL" id="KAK7020939.1"/>
    </source>
</evidence>
<comment type="caution">
    <text evidence="2">The sequence shown here is derived from an EMBL/GenBank/DDBJ whole genome shotgun (WGS) entry which is preliminary data.</text>
</comment>
<accession>A0AAW0B4J7</accession>
<dbReference type="Proteomes" id="UP001362999">
    <property type="component" value="Unassembled WGS sequence"/>
</dbReference>
<gene>
    <name evidence="2" type="ORF">R3P38DRAFT_2781559</name>
</gene>
<evidence type="ECO:0000256" key="1">
    <source>
        <dbReference type="SAM" id="MobiDB-lite"/>
    </source>
</evidence>
<reference evidence="2 3" key="1">
    <citation type="journal article" date="2024" name="J Genomics">
        <title>Draft genome sequencing and assembly of Favolaschia claudopus CIRM-BRFM 2984 isolated from oak limbs.</title>
        <authorList>
            <person name="Navarro D."/>
            <person name="Drula E."/>
            <person name="Chaduli D."/>
            <person name="Cazenave R."/>
            <person name="Ahrendt S."/>
            <person name="Wang J."/>
            <person name="Lipzen A."/>
            <person name="Daum C."/>
            <person name="Barry K."/>
            <person name="Grigoriev I.V."/>
            <person name="Favel A."/>
            <person name="Rosso M.N."/>
            <person name="Martin F."/>
        </authorList>
    </citation>
    <scope>NUCLEOTIDE SEQUENCE [LARGE SCALE GENOMIC DNA]</scope>
    <source>
        <strain evidence="2 3">CIRM-BRFM 2984</strain>
    </source>
</reference>
<feature type="region of interest" description="Disordered" evidence="1">
    <location>
        <begin position="535"/>
        <end position="567"/>
    </location>
</feature>